<evidence type="ECO:0000313" key="2">
    <source>
        <dbReference type="EMBL" id="EOZ97018.1"/>
    </source>
</evidence>
<gene>
    <name evidence="2" type="ORF">A33Q_1936</name>
</gene>
<protein>
    <submittedName>
        <fullName evidence="2">Uncharacterized protein</fullName>
    </submittedName>
</protein>
<keyword evidence="1" id="KW-1133">Transmembrane helix</keyword>
<dbReference type="AlphaFoldDB" id="S2E478"/>
<feature type="transmembrane region" description="Helical" evidence="1">
    <location>
        <begin position="12"/>
        <end position="31"/>
    </location>
</feature>
<dbReference type="Proteomes" id="UP000006073">
    <property type="component" value="Unassembled WGS sequence"/>
</dbReference>
<dbReference type="EMBL" id="ALWO02000031">
    <property type="protein sequence ID" value="EOZ97018.1"/>
    <property type="molecule type" value="Genomic_DNA"/>
</dbReference>
<name>S2E478_INDAL</name>
<evidence type="ECO:0000313" key="3">
    <source>
        <dbReference type="Proteomes" id="UP000006073"/>
    </source>
</evidence>
<reference evidence="2 3" key="1">
    <citation type="journal article" date="2013" name="Genome Announc.">
        <title>Draft Genome Sequence of Indibacter alkaliphilus Strain LW1T, Isolated from Lonar Lake, a Haloalkaline Lake in the Buldana District of Maharashtra, India.</title>
        <authorList>
            <person name="Singh A."/>
            <person name="Kumar Jangir P."/>
            <person name="Sharma R."/>
            <person name="Singh A."/>
            <person name="Kumar Pinnaka A."/>
            <person name="Shivaji S."/>
        </authorList>
    </citation>
    <scope>NUCLEOTIDE SEQUENCE [LARGE SCALE GENOMIC DNA]</scope>
    <source>
        <strain evidence="3">CCUG 57479 / KCTC 22604 / LW1</strain>
    </source>
</reference>
<accession>S2E478</accession>
<comment type="caution">
    <text evidence="2">The sequence shown here is derived from an EMBL/GenBank/DDBJ whole genome shotgun (WGS) entry which is preliminary data.</text>
</comment>
<keyword evidence="1" id="KW-0472">Membrane</keyword>
<keyword evidence="3" id="KW-1185">Reference proteome</keyword>
<sequence length="41" mass="4720">MLKYPSGHPDFGMTFLYYLISIGLWLKYFGLKGIGNTLIIH</sequence>
<evidence type="ECO:0000256" key="1">
    <source>
        <dbReference type="SAM" id="Phobius"/>
    </source>
</evidence>
<keyword evidence="1" id="KW-0812">Transmembrane</keyword>
<proteinExistence type="predicted"/>
<organism evidence="2 3">
    <name type="scientific">Indibacter alkaliphilus (strain CCUG 57479 / KCTC 22604 / LW1)</name>
    <dbReference type="NCBI Taxonomy" id="1189612"/>
    <lineage>
        <taxon>Bacteria</taxon>
        <taxon>Pseudomonadati</taxon>
        <taxon>Bacteroidota</taxon>
        <taxon>Cytophagia</taxon>
        <taxon>Cytophagales</taxon>
        <taxon>Cyclobacteriaceae</taxon>
    </lineage>
</organism>